<dbReference type="AlphaFoldDB" id="A0A135U8P9"/>
<organism evidence="2 3">
    <name type="scientific">Colletotrichum salicis</name>
    <dbReference type="NCBI Taxonomy" id="1209931"/>
    <lineage>
        <taxon>Eukaryota</taxon>
        <taxon>Fungi</taxon>
        <taxon>Dikarya</taxon>
        <taxon>Ascomycota</taxon>
        <taxon>Pezizomycotina</taxon>
        <taxon>Sordariomycetes</taxon>
        <taxon>Hypocreomycetidae</taxon>
        <taxon>Glomerellales</taxon>
        <taxon>Glomerellaceae</taxon>
        <taxon>Colletotrichum</taxon>
        <taxon>Colletotrichum acutatum species complex</taxon>
    </lineage>
</organism>
<dbReference type="InterPro" id="IPR021858">
    <property type="entry name" value="Fun_TF"/>
</dbReference>
<proteinExistence type="predicted"/>
<dbReference type="Proteomes" id="UP000070121">
    <property type="component" value="Unassembled WGS sequence"/>
</dbReference>
<name>A0A135U8P9_9PEZI</name>
<evidence type="ECO:0000313" key="3">
    <source>
        <dbReference type="Proteomes" id="UP000070121"/>
    </source>
</evidence>
<keyword evidence="3" id="KW-1185">Reference proteome</keyword>
<gene>
    <name evidence="2" type="ORF">CSAL01_03196</name>
</gene>
<evidence type="ECO:0000256" key="1">
    <source>
        <dbReference type="ARBA" id="ARBA00023242"/>
    </source>
</evidence>
<evidence type="ECO:0000313" key="2">
    <source>
        <dbReference type="EMBL" id="KXH56752.1"/>
    </source>
</evidence>
<sequence length="119" mass="13646">MKAESVKEWPTQTLVFTIAGSVLGKIKAADEREFTSEQYTINRTIERWRKFVLQRLSRTYQIIGLRTIQRAIALLVKVWSRMDFETAPGDRVSDSVGNIAEYAHWIGVIEDEGLETLLS</sequence>
<comment type="caution">
    <text evidence="2">The sequence shown here is derived from an EMBL/GenBank/DDBJ whole genome shotgun (WGS) entry which is preliminary data.</text>
</comment>
<protein>
    <submittedName>
        <fullName evidence="2">Uncharacterized protein</fullName>
    </submittedName>
</protein>
<dbReference type="OrthoDB" id="4848524at2759"/>
<dbReference type="Pfam" id="PF11951">
    <property type="entry name" value="Fungal_trans_2"/>
    <property type="match status" value="1"/>
</dbReference>
<keyword evidence="1" id="KW-0539">Nucleus</keyword>
<reference evidence="2 3" key="1">
    <citation type="submission" date="2014-02" db="EMBL/GenBank/DDBJ databases">
        <title>The genome sequence of Colletotrichum salicis CBS 607.94.</title>
        <authorList>
            <person name="Baroncelli R."/>
            <person name="Thon M.R."/>
        </authorList>
    </citation>
    <scope>NUCLEOTIDE SEQUENCE [LARGE SCALE GENOMIC DNA]</scope>
    <source>
        <strain evidence="2 3">CBS 607.94</strain>
    </source>
</reference>
<dbReference type="EMBL" id="JFFI01001641">
    <property type="protein sequence ID" value="KXH56752.1"/>
    <property type="molecule type" value="Genomic_DNA"/>
</dbReference>
<accession>A0A135U8P9</accession>